<evidence type="ECO:0000256" key="2">
    <source>
        <dbReference type="SAM" id="SignalP"/>
    </source>
</evidence>
<dbReference type="SUPFAM" id="SSF56935">
    <property type="entry name" value="Porins"/>
    <property type="match status" value="1"/>
</dbReference>
<dbReference type="InterPro" id="IPR023997">
    <property type="entry name" value="TonB-dep_OMP_SusC/RagA_CS"/>
</dbReference>
<proteinExistence type="inferred from homology"/>
<dbReference type="NCBIfam" id="TIGR04057">
    <property type="entry name" value="SusC_RagA_signa"/>
    <property type="match status" value="1"/>
</dbReference>
<comment type="similarity">
    <text evidence="1">Belongs to the TonB-dependent receptor family.</text>
</comment>
<protein>
    <submittedName>
        <fullName evidence="4">SusC/RagA family TonB-linked outer membrane protein</fullName>
    </submittedName>
</protein>
<dbReference type="Pfam" id="PF07715">
    <property type="entry name" value="Plug"/>
    <property type="match status" value="1"/>
</dbReference>
<keyword evidence="1" id="KW-0998">Cell outer membrane</keyword>
<dbReference type="STRING" id="1433126.BN938_0933"/>
<dbReference type="AlphaFoldDB" id="A0A060R7A3"/>
<dbReference type="eggNOG" id="COG4206">
    <property type="taxonomic scope" value="Bacteria"/>
</dbReference>
<dbReference type="Pfam" id="PF13715">
    <property type="entry name" value="CarbopepD_reg_2"/>
    <property type="match status" value="1"/>
</dbReference>
<sequence length="1044" mass="115277">MNQNRYKKGWQRVVSCLAVAAIAMVTLTAQLERVLAAESSPVQPQQQTGTIKGTVKDATTSEALIGATVSIKGTNFAALTDVDGRYVLNYKGVANPVIMVEYIGYKVFEAAVEKRTEINIAMQEDVAQLEAVQVVGYGTQRKASVVGAISTMNIDNLVVPVANLSTQLAGQLAGVIGVTRSGEPGTGGDFYIRGIATFGANNKPLILVDGIERDIDLVDPEDIQTFSILKDASASAVYGVRGANGVVLITTKKGKEGRPVISVSGEAGLITPTKMPKLVNSVQFANAYNDARGEKYYSPDVIKMYENGTDPDLYPNVNWIDALFNQYAQNYKATMNVSGGGQVARYYIGGSFYNEGSIYKNDNQNDYKSAIDYNKFSFRANLDVNLFPKTILSLNLANIYTSRNAPATNDISNYENGRGQIWYYTFCSSPNAFPIKYSDGKLSSPAGSGFNPYNLLANSGYREDYWNAAQALIGLTHDFDGVVNGMKANIKFSWDSENNNALVYQQTPTLYSASGRDDFGDLIFNQLNSGSTTLGYAQGASGQRTTYLEASLTYENVFADKHRLGGLILYNSKVRNVMMSGSQIGSLPYKNQGIAARVTYSYDDRYFLEGNVGYNGSENFAPGKRFGLFPAGAIGWMATNEEFMQSTKNWLTMLKFKASYGIVGNDQIGGGRRFIYKETIVTNRPGYNFGSTPRDWYNPYGYAVGELPNPNVGWEEAKKFNLGIEATLFDKLTINADYFAEDRSGIFMQRRSIPDIAGISTQPWVNIGKMKNKGIDANLEFRDRAGDFYFTARANFTYAHNEVIDRDEPTPQYPYLSEVGKPWGQQFGLVSEGLFQSQEEINTSPSQFGILKPGDIKYRDINGDGKVDQLDRVAIGYTGTPEIIYGFGGTLQWKILDLGVFLQGAANTTRIISGGAIQPFSSANLSRSSFYEDIYYGYYSEQFERTTNALYPRLTEGPNNNNSQSSTFWQKDMSFLRLKSVELGVNLPKPWLQKMHLSNFRIYASGVNLLTFSKFKMWDPEMSVGQGDGYPPSQIINIGIKVTY</sequence>
<keyword evidence="1" id="KW-0472">Membrane</keyword>
<evidence type="ECO:0000313" key="4">
    <source>
        <dbReference type="EMBL" id="CDN31032.1"/>
    </source>
</evidence>
<dbReference type="InterPro" id="IPR012910">
    <property type="entry name" value="Plug_dom"/>
</dbReference>
<dbReference type="FunFam" id="2.170.130.10:FF:000003">
    <property type="entry name" value="SusC/RagA family TonB-linked outer membrane protein"/>
    <property type="match status" value="1"/>
</dbReference>
<evidence type="ECO:0000313" key="5">
    <source>
        <dbReference type="Proteomes" id="UP000027616"/>
    </source>
</evidence>
<dbReference type="InterPro" id="IPR008969">
    <property type="entry name" value="CarboxyPept-like_regulatory"/>
</dbReference>
<feature type="signal peptide" evidence="2">
    <location>
        <begin position="1"/>
        <end position="31"/>
    </location>
</feature>
<evidence type="ECO:0000256" key="1">
    <source>
        <dbReference type="PROSITE-ProRule" id="PRU01360"/>
    </source>
</evidence>
<dbReference type="KEGG" id="rbc:BN938_0933"/>
<dbReference type="OrthoDB" id="1095312at2"/>
<feature type="domain" description="TonB-dependent receptor plug" evidence="3">
    <location>
        <begin position="165"/>
        <end position="246"/>
    </location>
</feature>
<dbReference type="InterPro" id="IPR037066">
    <property type="entry name" value="Plug_dom_sf"/>
</dbReference>
<reference evidence="4 5" key="1">
    <citation type="journal article" date="2015" name="Genome Announc.">
        <title>Complete Genome Sequence of the Novel Leech Symbiont Mucinivorans hirudinis M3T.</title>
        <authorList>
            <person name="Nelson M.C."/>
            <person name="Bomar L."/>
            <person name="Graf J."/>
        </authorList>
    </citation>
    <scope>NUCLEOTIDE SEQUENCE [LARGE SCALE GENOMIC DNA]</scope>
    <source>
        <strain evidence="5">M3</strain>
    </source>
</reference>
<dbReference type="HOGENOM" id="CLU_004317_1_0_10"/>
<keyword evidence="5" id="KW-1185">Reference proteome</keyword>
<dbReference type="InterPro" id="IPR023996">
    <property type="entry name" value="TonB-dep_OMP_SusC/RagA"/>
</dbReference>
<comment type="subcellular location">
    <subcellularLocation>
        <location evidence="1">Cell outer membrane</location>
        <topology evidence="1">Multi-pass membrane protein</topology>
    </subcellularLocation>
</comment>
<keyword evidence="1" id="KW-1134">Transmembrane beta strand</keyword>
<dbReference type="InterPro" id="IPR039426">
    <property type="entry name" value="TonB-dep_rcpt-like"/>
</dbReference>
<dbReference type="Gene3D" id="2.170.130.10">
    <property type="entry name" value="TonB-dependent receptor, plug domain"/>
    <property type="match status" value="1"/>
</dbReference>
<keyword evidence="1" id="KW-0813">Transport</keyword>
<organism evidence="4 5">
    <name type="scientific">Mucinivorans hirudinis</name>
    <dbReference type="NCBI Taxonomy" id="1433126"/>
    <lineage>
        <taxon>Bacteria</taxon>
        <taxon>Pseudomonadati</taxon>
        <taxon>Bacteroidota</taxon>
        <taxon>Bacteroidia</taxon>
        <taxon>Bacteroidales</taxon>
        <taxon>Rikenellaceae</taxon>
        <taxon>Mucinivorans</taxon>
    </lineage>
</organism>
<name>A0A060R7A3_9BACT</name>
<dbReference type="NCBIfam" id="TIGR04056">
    <property type="entry name" value="OMP_RagA_SusC"/>
    <property type="match status" value="1"/>
</dbReference>
<dbReference type="Gene3D" id="2.60.40.1120">
    <property type="entry name" value="Carboxypeptidase-like, regulatory domain"/>
    <property type="match status" value="1"/>
</dbReference>
<accession>A0A060R7A3</accession>
<evidence type="ECO:0000259" key="3">
    <source>
        <dbReference type="Pfam" id="PF07715"/>
    </source>
</evidence>
<dbReference type="PATRIC" id="fig|1433126.3.peg.931"/>
<dbReference type="PROSITE" id="PS52016">
    <property type="entry name" value="TONB_DEPENDENT_REC_3"/>
    <property type="match status" value="1"/>
</dbReference>
<keyword evidence="2" id="KW-0732">Signal</keyword>
<feature type="chain" id="PRO_5001586127" evidence="2">
    <location>
        <begin position="32"/>
        <end position="1044"/>
    </location>
</feature>
<dbReference type="GO" id="GO:0009279">
    <property type="term" value="C:cell outer membrane"/>
    <property type="evidence" value="ECO:0007669"/>
    <property type="project" value="UniProtKB-SubCell"/>
</dbReference>
<dbReference type="Proteomes" id="UP000027616">
    <property type="component" value="Chromosome I"/>
</dbReference>
<gene>
    <name evidence="4" type="ORF">BN938_0933</name>
</gene>
<dbReference type="EMBL" id="HG934468">
    <property type="protein sequence ID" value="CDN31032.1"/>
    <property type="molecule type" value="Genomic_DNA"/>
</dbReference>
<keyword evidence="1" id="KW-0812">Transmembrane</keyword>
<dbReference type="SUPFAM" id="SSF49464">
    <property type="entry name" value="Carboxypeptidase regulatory domain-like"/>
    <property type="match status" value="1"/>
</dbReference>